<dbReference type="InterPro" id="IPR016163">
    <property type="entry name" value="Ald_DH_C"/>
</dbReference>
<dbReference type="EMBL" id="JACBYW010000001">
    <property type="protein sequence ID" value="NYH77476.1"/>
    <property type="molecule type" value="Genomic_DNA"/>
</dbReference>
<comment type="similarity">
    <text evidence="1">Belongs to the aldehyde dehydrogenase family.</text>
</comment>
<evidence type="ECO:0000313" key="4">
    <source>
        <dbReference type="EMBL" id="NYH77476.1"/>
    </source>
</evidence>
<proteinExistence type="inferred from homology"/>
<keyword evidence="5" id="KW-1185">Reference proteome</keyword>
<dbReference type="InterPro" id="IPR016161">
    <property type="entry name" value="Ald_DH/histidinol_DH"/>
</dbReference>
<dbReference type="PANTHER" id="PTHR11699">
    <property type="entry name" value="ALDEHYDE DEHYDROGENASE-RELATED"/>
    <property type="match status" value="1"/>
</dbReference>
<gene>
    <name evidence="4" type="ORF">FHR84_000790</name>
</gene>
<dbReference type="Pfam" id="PF00171">
    <property type="entry name" value="Aldedh"/>
    <property type="match status" value="1"/>
</dbReference>
<dbReference type="EC" id="1.2.1.8" evidence="4"/>
<organism evidence="4 5">
    <name type="scientific">Actinopolyspora biskrensis</name>
    <dbReference type="NCBI Taxonomy" id="1470178"/>
    <lineage>
        <taxon>Bacteria</taxon>
        <taxon>Bacillati</taxon>
        <taxon>Actinomycetota</taxon>
        <taxon>Actinomycetes</taxon>
        <taxon>Actinopolysporales</taxon>
        <taxon>Actinopolysporaceae</taxon>
        <taxon>Actinopolyspora</taxon>
    </lineage>
</organism>
<keyword evidence="2 4" id="KW-0560">Oxidoreductase</keyword>
<dbReference type="InterPro" id="IPR016162">
    <property type="entry name" value="Ald_DH_N"/>
</dbReference>
<dbReference type="SUPFAM" id="SSF53720">
    <property type="entry name" value="ALDH-like"/>
    <property type="match status" value="1"/>
</dbReference>
<dbReference type="RefSeq" id="WP_179534005.1">
    <property type="nucleotide sequence ID" value="NZ_JACBYW010000001.1"/>
</dbReference>
<dbReference type="InterPro" id="IPR015590">
    <property type="entry name" value="Aldehyde_DH_dom"/>
</dbReference>
<evidence type="ECO:0000256" key="2">
    <source>
        <dbReference type="ARBA" id="ARBA00023002"/>
    </source>
</evidence>
<sequence>MDRHPNFINGRWSPTATDSYSPLIDPCTGDQFAEAARSGSADIDGAFAAAAAAFPTWAAYSPWERQRVLLAVADRVEGNAGRLAGIESANTGKPRETTRVEEIGVAVDVFRFFAGAIRSALAPAAGEYMADHTSYVRREPIGVCAHMVPFNYPLLMAVWKLAPALAAGNTVVLKPSRNTPLSVLAFADLTADLLPPGTVNVVCGDRHATADITRHRTAQHVSATAATDSGLAIATSALTSVKRLHLGLGGKSPAIVFGDADVPRAARHIAHAAYFNGGQDCTAATRILVDSTAHDDFIAELTNQATSLVTTGPDDDVAAFYGPLNNQNQIDRIGRALDALPDHAEVTTGGKPLNRPGFFHPPTIVTNVTNEDAIVRDELFGPVVTVERFSADQDVISTANAADYGLAASVHTRVHRTAMRASSELDYGCVWVNTHLPLPAEMPHGGFKQSGFGKDLSLYGLDEYTRIKHVMHLV</sequence>
<name>A0A852Z1F2_9ACTN</name>
<evidence type="ECO:0000256" key="1">
    <source>
        <dbReference type="ARBA" id="ARBA00009986"/>
    </source>
</evidence>
<dbReference type="Proteomes" id="UP000548304">
    <property type="component" value="Unassembled WGS sequence"/>
</dbReference>
<reference evidence="4 5" key="1">
    <citation type="submission" date="2020-07" db="EMBL/GenBank/DDBJ databases">
        <title>Genomic Encyclopedia of Type Strains, Phase III (KMG-III): the genomes of soil and plant-associated and newly described type strains.</title>
        <authorList>
            <person name="Whitman W."/>
        </authorList>
    </citation>
    <scope>NUCLEOTIDE SEQUENCE [LARGE SCALE GENOMIC DNA]</scope>
    <source>
        <strain evidence="4 5">CECT 8576</strain>
    </source>
</reference>
<evidence type="ECO:0000313" key="5">
    <source>
        <dbReference type="Proteomes" id="UP000548304"/>
    </source>
</evidence>
<protein>
    <submittedName>
        <fullName evidence="4">Betaine-aldehyde dehydrogenase</fullName>
        <ecNumber evidence="4">1.2.1.8</ecNumber>
    </submittedName>
</protein>
<dbReference type="AlphaFoldDB" id="A0A852Z1F2"/>
<accession>A0A852Z1F2</accession>
<comment type="caution">
    <text evidence="4">The sequence shown here is derived from an EMBL/GenBank/DDBJ whole genome shotgun (WGS) entry which is preliminary data.</text>
</comment>
<evidence type="ECO:0000259" key="3">
    <source>
        <dbReference type="Pfam" id="PF00171"/>
    </source>
</evidence>
<dbReference type="Gene3D" id="3.40.605.10">
    <property type="entry name" value="Aldehyde Dehydrogenase, Chain A, domain 1"/>
    <property type="match status" value="1"/>
</dbReference>
<dbReference type="PROSITE" id="PS00070">
    <property type="entry name" value="ALDEHYDE_DEHYDR_CYS"/>
    <property type="match status" value="1"/>
</dbReference>
<dbReference type="InterPro" id="IPR016160">
    <property type="entry name" value="Ald_DH_CS_CYS"/>
</dbReference>
<dbReference type="Gene3D" id="3.40.309.10">
    <property type="entry name" value="Aldehyde Dehydrogenase, Chain A, domain 2"/>
    <property type="match status" value="1"/>
</dbReference>
<dbReference type="FunFam" id="3.40.605.10:FF:000007">
    <property type="entry name" value="NAD/NADP-dependent betaine aldehyde dehydrogenase"/>
    <property type="match status" value="1"/>
</dbReference>
<feature type="domain" description="Aldehyde dehydrogenase" evidence="3">
    <location>
        <begin position="16"/>
        <end position="470"/>
    </location>
</feature>
<dbReference type="GO" id="GO:0008802">
    <property type="term" value="F:betaine-aldehyde dehydrogenase (NAD+) activity"/>
    <property type="evidence" value="ECO:0007669"/>
    <property type="project" value="UniProtKB-EC"/>
</dbReference>